<protein>
    <submittedName>
        <fullName evidence="1">Uncharacterized protein</fullName>
    </submittedName>
</protein>
<organism evidence="1 2">
    <name type="scientific">Dipteronia sinensis</name>
    <dbReference type="NCBI Taxonomy" id="43782"/>
    <lineage>
        <taxon>Eukaryota</taxon>
        <taxon>Viridiplantae</taxon>
        <taxon>Streptophyta</taxon>
        <taxon>Embryophyta</taxon>
        <taxon>Tracheophyta</taxon>
        <taxon>Spermatophyta</taxon>
        <taxon>Magnoliopsida</taxon>
        <taxon>eudicotyledons</taxon>
        <taxon>Gunneridae</taxon>
        <taxon>Pentapetalae</taxon>
        <taxon>rosids</taxon>
        <taxon>malvids</taxon>
        <taxon>Sapindales</taxon>
        <taxon>Sapindaceae</taxon>
        <taxon>Hippocastanoideae</taxon>
        <taxon>Acereae</taxon>
        <taxon>Dipteronia</taxon>
    </lineage>
</organism>
<sequence>MTKNAFVVIQRLGFEIAWVESDFSSVVTISLKSQSHTLKSHPFKRLNLKSQSQFSLSVSHCVRAQVLRETGMASTSCFIIVSRNDIPIYEAEVGSATKVLESN</sequence>
<reference evidence="1" key="1">
    <citation type="journal article" date="2023" name="Plant J.">
        <title>Genome sequences and population genomics provide insights into the demographic history, inbreeding, and mutation load of two 'living fossil' tree species of Dipteronia.</title>
        <authorList>
            <person name="Feng Y."/>
            <person name="Comes H.P."/>
            <person name="Chen J."/>
            <person name="Zhu S."/>
            <person name="Lu R."/>
            <person name="Zhang X."/>
            <person name="Li P."/>
            <person name="Qiu J."/>
            <person name="Olsen K.M."/>
            <person name="Qiu Y."/>
        </authorList>
    </citation>
    <scope>NUCLEOTIDE SEQUENCE</scope>
    <source>
        <strain evidence="1">NBL</strain>
    </source>
</reference>
<proteinExistence type="predicted"/>
<accession>A0AAE0A0M8</accession>
<evidence type="ECO:0000313" key="1">
    <source>
        <dbReference type="EMBL" id="KAK3198423.1"/>
    </source>
</evidence>
<dbReference type="EMBL" id="JANJYJ010000007">
    <property type="protein sequence ID" value="KAK3198423.1"/>
    <property type="molecule type" value="Genomic_DNA"/>
</dbReference>
<dbReference type="AlphaFoldDB" id="A0AAE0A0M8"/>
<comment type="caution">
    <text evidence="1">The sequence shown here is derived from an EMBL/GenBank/DDBJ whole genome shotgun (WGS) entry which is preliminary data.</text>
</comment>
<evidence type="ECO:0000313" key="2">
    <source>
        <dbReference type="Proteomes" id="UP001281410"/>
    </source>
</evidence>
<dbReference type="Proteomes" id="UP001281410">
    <property type="component" value="Unassembled WGS sequence"/>
</dbReference>
<gene>
    <name evidence="1" type="ORF">Dsin_021838</name>
</gene>
<keyword evidence="2" id="KW-1185">Reference proteome</keyword>
<name>A0AAE0A0M8_9ROSI</name>